<protein>
    <submittedName>
        <fullName evidence="2">Uncharacterized protein</fullName>
    </submittedName>
</protein>
<dbReference type="EMBL" id="JAEUBG010000605">
    <property type="protein sequence ID" value="KAH3687854.1"/>
    <property type="molecule type" value="Genomic_DNA"/>
</dbReference>
<reference evidence="2" key="1">
    <citation type="journal article" date="2021" name="Open Biol.">
        <title>Shared evolutionary footprints suggest mitochondrial oxidative damage underlies multiple complex I losses in fungi.</title>
        <authorList>
            <person name="Schikora-Tamarit M.A."/>
            <person name="Marcet-Houben M."/>
            <person name="Nosek J."/>
            <person name="Gabaldon T."/>
        </authorList>
    </citation>
    <scope>NUCLEOTIDE SEQUENCE</scope>
    <source>
        <strain evidence="2">CBS2887</strain>
    </source>
</reference>
<accession>A0A9P8QEE1</accession>
<name>A0A9P8QEE1_WICPI</name>
<keyword evidence="3" id="KW-1185">Reference proteome</keyword>
<evidence type="ECO:0000313" key="3">
    <source>
        <dbReference type="Proteomes" id="UP000774326"/>
    </source>
</evidence>
<reference evidence="2" key="2">
    <citation type="submission" date="2021-01" db="EMBL/GenBank/DDBJ databases">
        <authorList>
            <person name="Schikora-Tamarit M.A."/>
        </authorList>
    </citation>
    <scope>NUCLEOTIDE SEQUENCE</scope>
    <source>
        <strain evidence="2">CBS2887</strain>
    </source>
</reference>
<sequence>MTVDNNNTNSNSNSNSPTCLIEPFKPRYTQQLKVVIYKDIQPDESEEGDKLGNHYGSNQGSQFLKTVRKKFHCFSDMETEREILGKLREVNMGVLSFESMNNVLRLIDKLSVRKTGLKANSVFTANELEYYTWVDGPLSNSVLRGSKFPRVPQYPLPVHLDVSNGATVNNRRYFEHSVNNLISEEEEYLMCFKVYICGECHTGTSYCSDKIQLKEGVWVCGLCQMENVFEENEFYIYNKFEASLPSMMMRDTSLNPTVGGKSDDIMNGSQKEQEQTYSFQDYQMTKEADWSRRVDALRQMPFFSHAETHKQTSFYTGQTPKPSRDNAYCYPTLEIVITCEEFSYRNDKRVYYLFAADFVSQFWIDLNQDSLSGGGTHRFMIVPKTDHVSIELALDQFLAPMNDDLNNLRTRGFNYQQGNVRVTVMNFVAKYDVSLAVCARLKSLANLTNEQSVVIPCFQEIRTRILAYKLVELLYELALEEAQKDIRDLFDRARFNGRPECVHFLVKGSDLGRVTPYGKELLLYPSCLNVLLGAQEILDSYTEPPENMELIMEASEQLLRLANIIDDPQEIATVRLFIEDWGPKVDRFVESYTKLTEIYPQRLTTDCLDVFAQLAKYQCYFGHFTRFRPHFNYSADSIKFDSLRHSNLLAASGKLQVVFFNYMNTLTRIQWANNNN</sequence>
<feature type="compositionally biased region" description="Low complexity" evidence="1">
    <location>
        <begin position="1"/>
        <end position="16"/>
    </location>
</feature>
<dbReference type="Proteomes" id="UP000774326">
    <property type="component" value="Unassembled WGS sequence"/>
</dbReference>
<dbReference type="AlphaFoldDB" id="A0A9P8QEE1"/>
<organism evidence="2 3">
    <name type="scientific">Wickerhamomyces pijperi</name>
    <name type="common">Yeast</name>
    <name type="synonym">Pichia pijperi</name>
    <dbReference type="NCBI Taxonomy" id="599730"/>
    <lineage>
        <taxon>Eukaryota</taxon>
        <taxon>Fungi</taxon>
        <taxon>Dikarya</taxon>
        <taxon>Ascomycota</taxon>
        <taxon>Saccharomycotina</taxon>
        <taxon>Saccharomycetes</taxon>
        <taxon>Phaffomycetales</taxon>
        <taxon>Wickerhamomycetaceae</taxon>
        <taxon>Wickerhamomyces</taxon>
    </lineage>
</organism>
<evidence type="ECO:0000313" key="2">
    <source>
        <dbReference type="EMBL" id="KAH3687854.1"/>
    </source>
</evidence>
<proteinExistence type="predicted"/>
<comment type="caution">
    <text evidence="2">The sequence shown here is derived from an EMBL/GenBank/DDBJ whole genome shotgun (WGS) entry which is preliminary data.</text>
</comment>
<feature type="region of interest" description="Disordered" evidence="1">
    <location>
        <begin position="1"/>
        <end position="20"/>
    </location>
</feature>
<gene>
    <name evidence="2" type="ORF">WICPIJ_001147</name>
</gene>
<evidence type="ECO:0000256" key="1">
    <source>
        <dbReference type="SAM" id="MobiDB-lite"/>
    </source>
</evidence>